<dbReference type="RefSeq" id="WP_014558338.1">
    <property type="nucleotide sequence ID" value="NZ_DSFH01000039.1"/>
</dbReference>
<dbReference type="GeneID" id="12450303"/>
<gene>
    <name evidence="3" type="ORF">C0188_01210</name>
    <name evidence="1" type="ORF">ENO39_02515</name>
    <name evidence="2" type="ORF">IOK49_00500</name>
</gene>
<sequence length="96" mass="11264">MEKENDINREIINHLSFLSRIKLDEDEVEKMIEDLKMIKSYIDEVLSIEVEDEGEIYLTTGRLREDEVTNQMINPADFIKPEFIEDGYVKGPKVSK</sequence>
<dbReference type="EMBL" id="DSFH01000039">
    <property type="protein sequence ID" value="HEW63917.1"/>
    <property type="molecule type" value="Genomic_DNA"/>
</dbReference>
<keyword evidence="3" id="KW-0808">Transferase</keyword>
<dbReference type="GO" id="GO:0006450">
    <property type="term" value="P:regulation of translational fidelity"/>
    <property type="evidence" value="ECO:0007669"/>
    <property type="project" value="InterPro"/>
</dbReference>
<dbReference type="SUPFAM" id="SSF141000">
    <property type="entry name" value="Glu-tRNAGln amidotransferase C subunit"/>
    <property type="match status" value="1"/>
</dbReference>
<dbReference type="AlphaFoldDB" id="A0A2J6N877"/>
<evidence type="ECO:0000313" key="4">
    <source>
        <dbReference type="Proteomes" id="UP000237153"/>
    </source>
</evidence>
<evidence type="ECO:0000313" key="3">
    <source>
        <dbReference type="EMBL" id="PMB75937.1"/>
    </source>
</evidence>
<reference evidence="1" key="2">
    <citation type="journal article" date="2020" name="mSystems">
        <title>Genome- and Community-Level Interaction Insights into Carbon Utilization and Element Cycling Functions of Hydrothermarchaeota in Hydrothermal Sediment.</title>
        <authorList>
            <person name="Zhou Z."/>
            <person name="Liu Y."/>
            <person name="Xu W."/>
            <person name="Pan J."/>
            <person name="Luo Z.H."/>
            <person name="Li M."/>
        </authorList>
    </citation>
    <scope>NUCLEOTIDE SEQUENCE [LARGE SCALE GENOMIC DNA]</scope>
    <source>
        <strain evidence="1">SpSt-1261</strain>
    </source>
</reference>
<dbReference type="EMBL" id="JADEZV010000001">
    <property type="protein sequence ID" value="MBE9390569.1"/>
    <property type="molecule type" value="Genomic_DNA"/>
</dbReference>
<protein>
    <submittedName>
        <fullName evidence="3">Asp-tRNA(Asn)/Glu-tRNA(Gln) amidotransferase subunit GatC</fullName>
    </submittedName>
    <submittedName>
        <fullName evidence="1">Aspartyl/glutamyl-tRNA amidotransferase subunit C</fullName>
    </submittedName>
</protein>
<dbReference type="Proteomes" id="UP000886076">
    <property type="component" value="Unassembled WGS sequence"/>
</dbReference>
<dbReference type="Proteomes" id="UP000652307">
    <property type="component" value="Unassembled WGS sequence"/>
</dbReference>
<reference evidence="3 4" key="1">
    <citation type="submission" date="2018-01" db="EMBL/GenBank/DDBJ databases">
        <title>Metagenomic assembled genomes from two thermal pools in the Uzon Caldera, Kamchatka, Russia.</title>
        <authorList>
            <person name="Wilkins L."/>
            <person name="Ettinger C."/>
        </authorList>
    </citation>
    <scope>NUCLEOTIDE SEQUENCE [LARGE SCALE GENOMIC DNA]</scope>
    <source>
        <strain evidence="3">ZAV-06</strain>
    </source>
</reference>
<dbReference type="GO" id="GO:0016740">
    <property type="term" value="F:transferase activity"/>
    <property type="evidence" value="ECO:0007669"/>
    <property type="project" value="UniProtKB-KW"/>
</dbReference>
<dbReference type="InterPro" id="IPR036113">
    <property type="entry name" value="Asp/Glu-ADT_sf_sub_c"/>
</dbReference>
<accession>A0A2J6N877</accession>
<dbReference type="InterPro" id="IPR003837">
    <property type="entry name" value="GatC"/>
</dbReference>
<evidence type="ECO:0000313" key="1">
    <source>
        <dbReference type="EMBL" id="HEW63917.1"/>
    </source>
</evidence>
<dbReference type="Pfam" id="PF02686">
    <property type="entry name" value="GatC"/>
    <property type="match status" value="1"/>
</dbReference>
<dbReference type="EMBL" id="PNIM01000004">
    <property type="protein sequence ID" value="PMB75937.1"/>
    <property type="molecule type" value="Genomic_DNA"/>
</dbReference>
<organism evidence="3 4">
    <name type="scientific">Fervidicoccus fontis</name>
    <dbReference type="NCBI Taxonomy" id="683846"/>
    <lineage>
        <taxon>Archaea</taxon>
        <taxon>Thermoproteota</taxon>
        <taxon>Thermoprotei</taxon>
        <taxon>Fervidicoccales</taxon>
        <taxon>Fervidicoccaceae</taxon>
        <taxon>Fervidicoccus</taxon>
    </lineage>
</organism>
<reference evidence="2" key="3">
    <citation type="submission" date="2020-10" db="EMBL/GenBank/DDBJ databases">
        <title>Fervidococcus fontis strain 3639Fd - the first crenarchaeon capable of growth on lipids.</title>
        <authorList>
            <person name="Kochetkova T.V."/>
            <person name="Elcheninov A.G."/>
            <person name="Toschakov S.V."/>
            <person name="Kublanov I.V."/>
        </authorList>
    </citation>
    <scope>NUCLEOTIDE SEQUENCE</scope>
    <source>
        <strain evidence="2">3639Fd</strain>
    </source>
</reference>
<comment type="caution">
    <text evidence="3">The sequence shown here is derived from an EMBL/GenBank/DDBJ whole genome shotgun (WGS) entry which is preliminary data.</text>
</comment>
<dbReference type="Proteomes" id="UP000237153">
    <property type="component" value="Unassembled WGS sequence"/>
</dbReference>
<name>A0A2J6N877_9CREN</name>
<proteinExistence type="predicted"/>
<evidence type="ECO:0000313" key="2">
    <source>
        <dbReference type="EMBL" id="MBE9390569.1"/>
    </source>
</evidence>
<dbReference type="Gene3D" id="1.10.20.60">
    <property type="entry name" value="Glu-tRNAGln amidotransferase C subunit, N-terminal domain"/>
    <property type="match status" value="1"/>
</dbReference>